<keyword evidence="3" id="KW-1185">Reference proteome</keyword>
<name>A0AAD7FA71_9AGAR</name>
<dbReference type="EMBL" id="JARKIF010000032">
    <property type="protein sequence ID" value="KAJ7611742.1"/>
    <property type="molecule type" value="Genomic_DNA"/>
</dbReference>
<organism evidence="2 3">
    <name type="scientific">Roridomyces roridus</name>
    <dbReference type="NCBI Taxonomy" id="1738132"/>
    <lineage>
        <taxon>Eukaryota</taxon>
        <taxon>Fungi</taxon>
        <taxon>Dikarya</taxon>
        <taxon>Basidiomycota</taxon>
        <taxon>Agaricomycotina</taxon>
        <taxon>Agaricomycetes</taxon>
        <taxon>Agaricomycetidae</taxon>
        <taxon>Agaricales</taxon>
        <taxon>Marasmiineae</taxon>
        <taxon>Mycenaceae</taxon>
        <taxon>Roridomyces</taxon>
    </lineage>
</organism>
<accession>A0AAD7FA71</accession>
<proteinExistence type="predicted"/>
<dbReference type="AlphaFoldDB" id="A0AAD7FA71"/>
<evidence type="ECO:0000256" key="1">
    <source>
        <dbReference type="SAM" id="MobiDB-lite"/>
    </source>
</evidence>
<sequence>MSVPADRLLEAAGRAWSLQTRVSSDDMRHKLEWAWGLPHGTFYNHVNAYTGPAIVDLIMNDDLILIPHPELVLKLHVVAASMPWGFSSTRRVAIQDVYQGCQNFEYLVLPLEASSTVPPRAVFSPIPPHLTISCCVDKILRRGGYAVTVFDGIRDSLISHARDKSVSGATFVLNKSAFAGLTFIHGSWADASVPRRFLGLDEDSDGDSGSSTMEWEAQTPPAETKQRLFPHELKQDPVLKFWAPVADDDDAVSWDSHITGVEPEQLAQASIAKGDYSSDEAWLKGVESWVESTAGALENEELIPAKPIEDNSDEQPRAIASLDLEKPDFIRVRRQVQAVLPRTA</sequence>
<protein>
    <submittedName>
        <fullName evidence="2">Uncharacterized protein</fullName>
    </submittedName>
</protein>
<dbReference type="Proteomes" id="UP001221142">
    <property type="component" value="Unassembled WGS sequence"/>
</dbReference>
<feature type="region of interest" description="Disordered" evidence="1">
    <location>
        <begin position="200"/>
        <end position="229"/>
    </location>
</feature>
<evidence type="ECO:0000313" key="2">
    <source>
        <dbReference type="EMBL" id="KAJ7611742.1"/>
    </source>
</evidence>
<reference evidence="2" key="1">
    <citation type="submission" date="2023-03" db="EMBL/GenBank/DDBJ databases">
        <title>Massive genome expansion in bonnet fungi (Mycena s.s.) driven by repeated elements and novel gene families across ecological guilds.</title>
        <authorList>
            <consortium name="Lawrence Berkeley National Laboratory"/>
            <person name="Harder C.B."/>
            <person name="Miyauchi S."/>
            <person name="Viragh M."/>
            <person name="Kuo A."/>
            <person name="Thoen E."/>
            <person name="Andreopoulos B."/>
            <person name="Lu D."/>
            <person name="Skrede I."/>
            <person name="Drula E."/>
            <person name="Henrissat B."/>
            <person name="Morin E."/>
            <person name="Kohler A."/>
            <person name="Barry K."/>
            <person name="LaButti K."/>
            <person name="Morin E."/>
            <person name="Salamov A."/>
            <person name="Lipzen A."/>
            <person name="Mereny Z."/>
            <person name="Hegedus B."/>
            <person name="Baldrian P."/>
            <person name="Stursova M."/>
            <person name="Weitz H."/>
            <person name="Taylor A."/>
            <person name="Grigoriev I.V."/>
            <person name="Nagy L.G."/>
            <person name="Martin F."/>
            <person name="Kauserud H."/>
        </authorList>
    </citation>
    <scope>NUCLEOTIDE SEQUENCE</scope>
    <source>
        <strain evidence="2">9284</strain>
    </source>
</reference>
<evidence type="ECO:0000313" key="3">
    <source>
        <dbReference type="Proteomes" id="UP001221142"/>
    </source>
</evidence>
<gene>
    <name evidence="2" type="ORF">FB45DRAFT_1065766</name>
</gene>
<comment type="caution">
    <text evidence="2">The sequence shown here is derived from an EMBL/GenBank/DDBJ whole genome shotgun (WGS) entry which is preliminary data.</text>
</comment>